<accession>J9F849</accession>
<comment type="caution">
    <text evidence="1">The sequence shown here is derived from an EMBL/GenBank/DDBJ whole genome shotgun (WGS) entry which is preliminary data.</text>
</comment>
<dbReference type="EMBL" id="AMCI01008426">
    <property type="protein sequence ID" value="EJW91056.1"/>
    <property type="molecule type" value="Genomic_DNA"/>
</dbReference>
<organism evidence="1">
    <name type="scientific">gut metagenome</name>
    <dbReference type="NCBI Taxonomy" id="749906"/>
    <lineage>
        <taxon>unclassified sequences</taxon>
        <taxon>metagenomes</taxon>
        <taxon>organismal metagenomes</taxon>
    </lineage>
</organism>
<proteinExistence type="predicted"/>
<protein>
    <submittedName>
        <fullName evidence="1">Uncharacterized protein</fullName>
    </submittedName>
</protein>
<gene>
    <name evidence="1" type="ORF">EVA_20836</name>
</gene>
<name>J9F849_9ZZZZ</name>
<sequence>MIFNEKNRHCGGRFPSIIKIMRRAGLPQPAVSLCLLCCFTCCLSNAIYTTKSHLKWWLLVLL</sequence>
<reference evidence="1" key="1">
    <citation type="journal article" date="2012" name="PLoS ONE">
        <title>Gene sets for utilization of primary and secondary nutrition supplies in the distal gut of endangered iberian lynx.</title>
        <authorList>
            <person name="Alcaide M."/>
            <person name="Messina E."/>
            <person name="Richter M."/>
            <person name="Bargiela R."/>
            <person name="Peplies J."/>
            <person name="Huws S.A."/>
            <person name="Newbold C.J."/>
            <person name="Golyshin P.N."/>
            <person name="Simon M.A."/>
            <person name="Lopez G."/>
            <person name="Yakimov M.M."/>
            <person name="Ferrer M."/>
        </authorList>
    </citation>
    <scope>NUCLEOTIDE SEQUENCE</scope>
</reference>
<evidence type="ECO:0000313" key="1">
    <source>
        <dbReference type="EMBL" id="EJW91056.1"/>
    </source>
</evidence>
<dbReference type="AlphaFoldDB" id="J9F849"/>